<name>A0A6J4LUK7_9ACTN</name>
<gene>
    <name evidence="2" type="ORF">AVDCRST_MAG48-3681</name>
</gene>
<sequence length="44" mass="4380">MAPGALLGGDPRPTTNSSGDGGRPPTRERAVGATPARPRSPTVP</sequence>
<proteinExistence type="predicted"/>
<protein>
    <submittedName>
        <fullName evidence="2">Uncharacterized protein</fullName>
    </submittedName>
</protein>
<dbReference type="EMBL" id="CADCTS010000515">
    <property type="protein sequence ID" value="CAA9341736.1"/>
    <property type="molecule type" value="Genomic_DNA"/>
</dbReference>
<reference evidence="2" key="1">
    <citation type="submission" date="2020-02" db="EMBL/GenBank/DDBJ databases">
        <authorList>
            <person name="Meier V. D."/>
        </authorList>
    </citation>
    <scope>NUCLEOTIDE SEQUENCE</scope>
    <source>
        <strain evidence="2">AVDCRST_MAG48</strain>
    </source>
</reference>
<organism evidence="2">
    <name type="scientific">uncultured Friedmanniella sp</name>
    <dbReference type="NCBI Taxonomy" id="335381"/>
    <lineage>
        <taxon>Bacteria</taxon>
        <taxon>Bacillati</taxon>
        <taxon>Actinomycetota</taxon>
        <taxon>Actinomycetes</taxon>
        <taxon>Propionibacteriales</taxon>
        <taxon>Nocardioidaceae</taxon>
        <taxon>Friedmanniella</taxon>
        <taxon>environmental samples</taxon>
    </lineage>
</organism>
<accession>A0A6J4LUK7</accession>
<feature type="region of interest" description="Disordered" evidence="1">
    <location>
        <begin position="1"/>
        <end position="44"/>
    </location>
</feature>
<evidence type="ECO:0000313" key="2">
    <source>
        <dbReference type="EMBL" id="CAA9341736.1"/>
    </source>
</evidence>
<evidence type="ECO:0000256" key="1">
    <source>
        <dbReference type="SAM" id="MobiDB-lite"/>
    </source>
</evidence>
<dbReference type="AlphaFoldDB" id="A0A6J4LUK7"/>